<dbReference type="OrthoDB" id="5293449at2"/>
<dbReference type="GO" id="GO:0006281">
    <property type="term" value="P:DNA repair"/>
    <property type="evidence" value="ECO:0007669"/>
    <property type="project" value="UniProtKB-UniRule"/>
</dbReference>
<feature type="region of interest" description="Domain III" evidence="6">
    <location>
        <begin position="144"/>
        <end position="199"/>
    </location>
</feature>
<evidence type="ECO:0000256" key="3">
    <source>
        <dbReference type="ARBA" id="ARBA00023125"/>
    </source>
</evidence>
<dbReference type="Pfam" id="PF01330">
    <property type="entry name" value="RuvA_N"/>
    <property type="match status" value="1"/>
</dbReference>
<dbReference type="InterPro" id="IPR011114">
    <property type="entry name" value="RuvA_C"/>
</dbReference>
<evidence type="ECO:0000256" key="5">
    <source>
        <dbReference type="ARBA" id="ARBA00023204"/>
    </source>
</evidence>
<reference evidence="9" key="1">
    <citation type="submission" date="2017-01" db="EMBL/GenBank/DDBJ databases">
        <authorList>
            <person name="Varghese N."/>
            <person name="Submissions S."/>
        </authorList>
    </citation>
    <scope>NUCLEOTIDE SEQUENCE [LARGE SCALE GENOMIC DNA]</scope>
    <source>
        <strain evidence="9">DSM 21054</strain>
    </source>
</reference>
<accession>A0A173M9K0</accession>
<evidence type="ECO:0000313" key="9">
    <source>
        <dbReference type="Proteomes" id="UP000186917"/>
    </source>
</evidence>
<evidence type="ECO:0000256" key="2">
    <source>
        <dbReference type="ARBA" id="ARBA00022763"/>
    </source>
</evidence>
<dbReference type="InterPro" id="IPR012340">
    <property type="entry name" value="NA-bd_OB-fold"/>
</dbReference>
<dbReference type="Gene3D" id="1.10.8.10">
    <property type="entry name" value="DNA helicase RuvA subunit, C-terminal domain"/>
    <property type="match status" value="1"/>
</dbReference>
<dbReference type="GO" id="GO:0048476">
    <property type="term" value="C:Holliday junction resolvase complex"/>
    <property type="evidence" value="ECO:0007669"/>
    <property type="project" value="UniProtKB-UniRule"/>
</dbReference>
<keyword evidence="8" id="KW-0547">Nucleotide-binding</keyword>
<keyword evidence="3 6" id="KW-0238">DNA-binding</keyword>
<keyword evidence="1 6" id="KW-0963">Cytoplasm</keyword>
<dbReference type="RefSeq" id="WP_076379435.1">
    <property type="nucleotide sequence ID" value="NZ_AP017422.1"/>
</dbReference>
<dbReference type="HAMAP" id="MF_00031">
    <property type="entry name" value="DNA_HJ_migration_RuvA"/>
    <property type="match status" value="1"/>
</dbReference>
<dbReference type="Gene3D" id="1.10.150.20">
    <property type="entry name" value="5' to 3' exonuclease, C-terminal subdomain"/>
    <property type="match status" value="1"/>
</dbReference>
<dbReference type="SUPFAM" id="SSF46929">
    <property type="entry name" value="DNA helicase RuvA subunit, C-terminal domain"/>
    <property type="match status" value="1"/>
</dbReference>
<dbReference type="KEGG" id="fln:FLA_0169"/>
<dbReference type="Gene3D" id="2.40.50.140">
    <property type="entry name" value="Nucleic acid-binding proteins"/>
    <property type="match status" value="1"/>
</dbReference>
<protein>
    <recommendedName>
        <fullName evidence="6">Holliday junction branch migration complex subunit RuvA</fullName>
    </recommendedName>
</protein>
<dbReference type="STRING" id="477680.SAMN05421788_10477"/>
<dbReference type="SUPFAM" id="SSF47781">
    <property type="entry name" value="RuvA domain 2-like"/>
    <property type="match status" value="1"/>
</dbReference>
<dbReference type="InterPro" id="IPR013849">
    <property type="entry name" value="DNA_helicase_Holl-junc_RuvA_I"/>
</dbReference>
<dbReference type="GO" id="GO:0000400">
    <property type="term" value="F:four-way junction DNA binding"/>
    <property type="evidence" value="ECO:0007669"/>
    <property type="project" value="UniProtKB-UniRule"/>
</dbReference>
<sequence length="199" mass="21901">MIAFVRGIFVHKTPAQVIVDVNGVGYDLHISLHTFSVISNMEKGQLYTYLHITENGQTLYGFYEMREKELFLQLISVSGVGASTARMMLSGMKPDEIVKAIVQSNAKQLEGIKGIGKKTAERLVLELKDKLNKQAPDLSILSQADAQQYSMESDALNALVSLGIARPTAEQALKKALKSNHPTEETTLESLIKLALKNI</sequence>
<evidence type="ECO:0000256" key="4">
    <source>
        <dbReference type="ARBA" id="ARBA00023172"/>
    </source>
</evidence>
<dbReference type="EMBL" id="FTOR01000004">
    <property type="protein sequence ID" value="SIT14440.1"/>
    <property type="molecule type" value="Genomic_DNA"/>
</dbReference>
<keyword evidence="8" id="KW-0067">ATP-binding</keyword>
<keyword evidence="2 6" id="KW-0227">DNA damage</keyword>
<dbReference type="InterPro" id="IPR036267">
    <property type="entry name" value="RuvA_C_sf"/>
</dbReference>
<evidence type="ECO:0000256" key="1">
    <source>
        <dbReference type="ARBA" id="ARBA00022490"/>
    </source>
</evidence>
<comment type="subcellular location">
    <subcellularLocation>
        <location evidence="6">Cytoplasm</location>
    </subcellularLocation>
</comment>
<dbReference type="GO" id="GO:0009379">
    <property type="term" value="C:Holliday junction helicase complex"/>
    <property type="evidence" value="ECO:0007669"/>
    <property type="project" value="InterPro"/>
</dbReference>
<keyword evidence="8" id="KW-0378">Hydrolase</keyword>
<evidence type="ECO:0000256" key="6">
    <source>
        <dbReference type="HAMAP-Rule" id="MF_00031"/>
    </source>
</evidence>
<evidence type="ECO:0000313" key="8">
    <source>
        <dbReference type="EMBL" id="SIT14440.1"/>
    </source>
</evidence>
<proteinExistence type="inferred from homology"/>
<dbReference type="AlphaFoldDB" id="A0A173M9K0"/>
<feature type="domain" description="Helix-hairpin-helix DNA-binding motif class 1" evidence="7">
    <location>
        <begin position="72"/>
        <end position="91"/>
    </location>
</feature>
<comment type="function">
    <text evidence="6">The RuvA-RuvB-RuvC complex processes Holliday junction (HJ) DNA during genetic recombination and DNA repair, while the RuvA-RuvB complex plays an important role in the rescue of blocked DNA replication forks via replication fork reversal (RFR). RuvA specifically binds to HJ cruciform DNA, conferring on it an open structure. The RuvB hexamer acts as an ATP-dependent pump, pulling dsDNA into and through the RuvAB complex. HJ branch migration allows RuvC to scan DNA until it finds its consensus sequence, where it cleaves and resolves the cruciform DNA.</text>
</comment>
<dbReference type="GO" id="GO:0005737">
    <property type="term" value="C:cytoplasm"/>
    <property type="evidence" value="ECO:0007669"/>
    <property type="project" value="UniProtKB-SubCell"/>
</dbReference>
<dbReference type="NCBIfam" id="TIGR00084">
    <property type="entry name" value="ruvA"/>
    <property type="match status" value="1"/>
</dbReference>
<dbReference type="InterPro" id="IPR000085">
    <property type="entry name" value="RuvA"/>
</dbReference>
<feature type="domain" description="Helix-hairpin-helix DNA-binding motif class 1" evidence="7">
    <location>
        <begin position="107"/>
        <end position="126"/>
    </location>
</feature>
<keyword evidence="8" id="KW-0347">Helicase</keyword>
<dbReference type="GO" id="GO:0005524">
    <property type="term" value="F:ATP binding"/>
    <property type="evidence" value="ECO:0007669"/>
    <property type="project" value="InterPro"/>
</dbReference>
<comment type="subunit">
    <text evidence="6">Homotetramer. Forms an RuvA(8)-RuvB(12)-Holliday junction (HJ) complex. HJ DNA is sandwiched between 2 RuvA tetramers; dsDNA enters through RuvA and exits via RuvB. An RuvB hexamer assembles on each DNA strand where it exits the tetramer. Each RuvB hexamer is contacted by two RuvA subunits (via domain III) on 2 adjacent RuvB subunits; this complex drives branch migration. In the full resolvosome a probable DNA-RuvA(4)-RuvB(12)-RuvC(2) complex forms which resolves the HJ.</text>
</comment>
<dbReference type="InterPro" id="IPR003583">
    <property type="entry name" value="Hlx-hairpin-Hlx_DNA-bd_motif"/>
</dbReference>
<dbReference type="Pfam" id="PF14520">
    <property type="entry name" value="HHH_5"/>
    <property type="match status" value="1"/>
</dbReference>
<evidence type="ECO:0000259" key="7">
    <source>
        <dbReference type="SMART" id="SM00278"/>
    </source>
</evidence>
<comment type="similarity">
    <text evidence="6">Belongs to the RuvA family.</text>
</comment>
<dbReference type="Pfam" id="PF07499">
    <property type="entry name" value="RuvA_C"/>
    <property type="match status" value="1"/>
</dbReference>
<keyword evidence="5 6" id="KW-0234">DNA repair</keyword>
<organism evidence="8 9">
    <name type="scientific">Filimonas lacunae</name>
    <dbReference type="NCBI Taxonomy" id="477680"/>
    <lineage>
        <taxon>Bacteria</taxon>
        <taxon>Pseudomonadati</taxon>
        <taxon>Bacteroidota</taxon>
        <taxon>Chitinophagia</taxon>
        <taxon>Chitinophagales</taxon>
        <taxon>Chitinophagaceae</taxon>
        <taxon>Filimonas</taxon>
    </lineage>
</organism>
<keyword evidence="9" id="KW-1185">Reference proteome</keyword>
<dbReference type="GO" id="GO:0009378">
    <property type="term" value="F:four-way junction helicase activity"/>
    <property type="evidence" value="ECO:0007669"/>
    <property type="project" value="InterPro"/>
</dbReference>
<dbReference type="InterPro" id="IPR010994">
    <property type="entry name" value="RuvA_2-like"/>
</dbReference>
<dbReference type="GO" id="GO:0006310">
    <property type="term" value="P:DNA recombination"/>
    <property type="evidence" value="ECO:0007669"/>
    <property type="project" value="UniProtKB-UniRule"/>
</dbReference>
<name>A0A173M9K0_9BACT</name>
<comment type="domain">
    <text evidence="6">Has three domains with a flexible linker between the domains II and III and assumes an 'L' shape. Domain III is highly mobile and contacts RuvB.</text>
</comment>
<dbReference type="Proteomes" id="UP000186917">
    <property type="component" value="Unassembled WGS sequence"/>
</dbReference>
<dbReference type="SMART" id="SM00278">
    <property type="entry name" value="HhH1"/>
    <property type="match status" value="2"/>
</dbReference>
<comment type="caution">
    <text evidence="6">Lacks conserved residue(s) required for the propagation of feature annotation.</text>
</comment>
<gene>
    <name evidence="6" type="primary">ruvA</name>
    <name evidence="8" type="ORF">SAMN05421788_10477</name>
</gene>
<dbReference type="CDD" id="cd14332">
    <property type="entry name" value="UBA_RuvA_C"/>
    <property type="match status" value="1"/>
</dbReference>
<dbReference type="SUPFAM" id="SSF50249">
    <property type="entry name" value="Nucleic acid-binding proteins"/>
    <property type="match status" value="1"/>
</dbReference>
<keyword evidence="4 6" id="KW-0233">DNA recombination</keyword>